<keyword evidence="1" id="KW-1133">Transmembrane helix</keyword>
<keyword evidence="2" id="KW-0808">Transferase</keyword>
<proteinExistence type="predicted"/>
<evidence type="ECO:0000313" key="2">
    <source>
        <dbReference type="EMBL" id="TCD82364.1"/>
    </source>
</evidence>
<dbReference type="Proteomes" id="UP000292241">
    <property type="component" value="Unassembled WGS sequence"/>
</dbReference>
<comment type="caution">
    <text evidence="2">The sequence shown here is derived from an EMBL/GenBank/DDBJ whole genome shotgun (WGS) entry which is preliminary data.</text>
</comment>
<keyword evidence="1" id="KW-0472">Membrane</keyword>
<keyword evidence="1" id="KW-0812">Transmembrane</keyword>
<dbReference type="EMBL" id="SHPR01000045">
    <property type="protein sequence ID" value="TCD82364.1"/>
    <property type="molecule type" value="Genomic_DNA"/>
</dbReference>
<evidence type="ECO:0000256" key="1">
    <source>
        <dbReference type="SAM" id="Phobius"/>
    </source>
</evidence>
<reference evidence="2 3" key="1">
    <citation type="journal article" date="2018" name="Sci. Rep.">
        <title>Genomic diversity and distribution of Bifidobacterium longum subsp. longum across the human lifespan.</title>
        <authorList>
            <person name="Odamaki T."/>
            <person name="Bottacini F."/>
            <person name="Kato K."/>
            <person name="Mitsuyama E."/>
            <person name="Yoshida K."/>
            <person name="Horigome A."/>
            <person name="Xiao J.Z."/>
            <person name="van Sinderen D."/>
        </authorList>
    </citation>
    <scope>NUCLEOTIDE SEQUENCE [LARGE SCALE GENOMIC DNA]</scope>
    <source>
        <strain evidence="2 3">MCC10008</strain>
    </source>
</reference>
<dbReference type="AlphaFoldDB" id="A0A4R0SKK5"/>
<gene>
    <name evidence="2" type="ORF">MCC10008_1856</name>
</gene>
<accession>A0A4R0SKK5</accession>
<sequence>MTSMRCGLIRSSTCMSTTSPYKRRRQDRRGHRFPTFIGAATPVITGLLLIITGIILAVMDKNDRKTFVSDTNKFAYDERR</sequence>
<name>A0A4R0SKK5_BIFLL</name>
<feature type="transmembrane region" description="Helical" evidence="1">
    <location>
        <begin position="33"/>
        <end position="59"/>
    </location>
</feature>
<organism evidence="2 3">
    <name type="scientific">Bifidobacterium longum subsp. longum</name>
    <dbReference type="NCBI Taxonomy" id="1679"/>
    <lineage>
        <taxon>Bacteria</taxon>
        <taxon>Bacillati</taxon>
        <taxon>Actinomycetota</taxon>
        <taxon>Actinomycetes</taxon>
        <taxon>Bifidobacteriales</taxon>
        <taxon>Bifidobacteriaceae</taxon>
        <taxon>Bifidobacterium</taxon>
    </lineage>
</organism>
<evidence type="ECO:0000313" key="3">
    <source>
        <dbReference type="Proteomes" id="UP000292241"/>
    </source>
</evidence>
<dbReference type="GO" id="GO:0016740">
    <property type="term" value="F:transferase activity"/>
    <property type="evidence" value="ECO:0007669"/>
    <property type="project" value="UniProtKB-KW"/>
</dbReference>
<protein>
    <submittedName>
        <fullName evidence="2">Glycosyltransferase involved in cell wall biogenesis</fullName>
    </submittedName>
</protein>